<evidence type="ECO:0000256" key="6">
    <source>
        <dbReference type="ARBA" id="ARBA00022741"/>
    </source>
</evidence>
<keyword evidence="7" id="KW-0418">Kinase</keyword>
<reference evidence="14" key="2">
    <citation type="submission" date="2022-03" db="EMBL/GenBank/DDBJ databases">
        <title>Draft title - Genomic analysis of global carrot germplasm unveils the trajectory of domestication and the origin of high carotenoid orange carrot.</title>
        <authorList>
            <person name="Iorizzo M."/>
            <person name="Ellison S."/>
            <person name="Senalik D."/>
            <person name="Macko-Podgorni A."/>
            <person name="Grzebelus D."/>
            <person name="Bostan H."/>
            <person name="Rolling W."/>
            <person name="Curaba J."/>
            <person name="Simon P."/>
        </authorList>
    </citation>
    <scope>NUCLEOTIDE SEQUENCE</scope>
    <source>
        <tissue evidence="14">Leaf</tissue>
    </source>
</reference>
<evidence type="ECO:0000256" key="10">
    <source>
        <dbReference type="ARBA" id="ARBA00048679"/>
    </source>
</evidence>
<dbReference type="InterPro" id="IPR011009">
    <property type="entry name" value="Kinase-like_dom_sf"/>
</dbReference>
<dbReference type="SUPFAM" id="SSF56112">
    <property type="entry name" value="Protein kinase-like (PK-like)"/>
    <property type="match status" value="1"/>
</dbReference>
<evidence type="ECO:0000256" key="1">
    <source>
        <dbReference type="ARBA" id="ARBA00005354"/>
    </source>
</evidence>
<keyword evidence="15" id="KW-1185">Reference proteome</keyword>
<dbReference type="InterPro" id="IPR011992">
    <property type="entry name" value="EF-hand-dom_pair"/>
</dbReference>
<dbReference type="SUPFAM" id="SSF47473">
    <property type="entry name" value="EF-hand"/>
    <property type="match status" value="1"/>
</dbReference>
<dbReference type="EMBL" id="CP093349">
    <property type="protein sequence ID" value="WOH10087.1"/>
    <property type="molecule type" value="Genomic_DNA"/>
</dbReference>
<evidence type="ECO:0000256" key="4">
    <source>
        <dbReference type="ARBA" id="ARBA00022679"/>
    </source>
</evidence>
<dbReference type="FunFam" id="1.10.510.10:FF:001864">
    <property type="entry name" value="Calcium-dependent protein kinase SK5"/>
    <property type="match status" value="1"/>
</dbReference>
<comment type="catalytic activity">
    <reaction evidence="10">
        <text>L-seryl-[protein] + ATP = O-phospho-L-seryl-[protein] + ADP + H(+)</text>
        <dbReference type="Rhea" id="RHEA:17989"/>
        <dbReference type="Rhea" id="RHEA-COMP:9863"/>
        <dbReference type="Rhea" id="RHEA-COMP:11604"/>
        <dbReference type="ChEBI" id="CHEBI:15378"/>
        <dbReference type="ChEBI" id="CHEBI:29999"/>
        <dbReference type="ChEBI" id="CHEBI:30616"/>
        <dbReference type="ChEBI" id="CHEBI:83421"/>
        <dbReference type="ChEBI" id="CHEBI:456216"/>
        <dbReference type="EC" id="2.7.11.1"/>
    </reaction>
</comment>
<evidence type="ECO:0000256" key="9">
    <source>
        <dbReference type="ARBA" id="ARBA00047899"/>
    </source>
</evidence>
<dbReference type="InterPro" id="IPR050205">
    <property type="entry name" value="CDPK_Ser/Thr_kinases"/>
</dbReference>
<dbReference type="FunFam" id="3.30.200.20:FF:000101">
    <property type="entry name" value="CDPK-related kinase 1"/>
    <property type="match status" value="1"/>
</dbReference>
<dbReference type="SMART" id="SM00220">
    <property type="entry name" value="S_TKc"/>
    <property type="match status" value="1"/>
</dbReference>
<dbReference type="EC" id="2.7.11.1" evidence="2"/>
<sequence length="609" mass="67987">MGICVSKPSPEPDLHNHHTSIPVKHTSIPVNDTSIPPQDNSIPPKDIAIPAQDNNKPPGKKSPFLPFYSPSPAHFLFSKKSPAVGSPAAGSSNSTPKRLFPFPPPSPAKHIKAAWARRHGSVKPNEAAIPENNEVDGGAGLDKSFGFSKKFGSKFEVGEEVGRGHFGYTCRAKFKKGEFKGQDVAVKVIPKAKMTTAIAIEDVRREVKILRALTGHNNLVQFYDAYEDHTNVYVVMELCEGGELLDRILSRGGKYTEDDAKAVMIQILNVVAFCHLQGVVHRDLKPENFLFKSKDEDSQLKAIDFGLSDYVKPDERLNDIVGSAYYVAPEVLHRSYSTEADVWSIGVISYILLCGSRPFWARTESGIFRAVLKANLSFDEPPWPSVSSEAKDFVKRLLNKDPRKRMTAAQALCHSWIKNSNDIKFPLDILVFKLMKVYMRSSPLRKAALRALSKTLTVDELFYLKEQFVLLEPTKNGTISLENIKQALMRNSTDAMKDSRVHDLLVSLNALQYRRMDFEEFCAAALSVHQLEALDRWEQHARCAYDLFEKDGNRAIMIEELASELGLGPSIPVHAVLHDWIRHTDGKLSFLGYVKLLHGVSTRAIAKAQ</sequence>
<evidence type="ECO:0000256" key="7">
    <source>
        <dbReference type="ARBA" id="ARBA00022777"/>
    </source>
</evidence>
<dbReference type="Gene3D" id="1.10.510.10">
    <property type="entry name" value="Transferase(Phosphotransferase) domain 1"/>
    <property type="match status" value="1"/>
</dbReference>
<dbReference type="AlphaFoldDB" id="A0AAF1BAP3"/>
<dbReference type="Pfam" id="PF00069">
    <property type="entry name" value="Pkinase"/>
    <property type="match status" value="1"/>
</dbReference>
<feature type="binding site" evidence="11">
    <location>
        <position position="187"/>
    </location>
    <ligand>
        <name>ATP</name>
        <dbReference type="ChEBI" id="CHEBI:30616"/>
    </ligand>
</feature>
<evidence type="ECO:0000256" key="8">
    <source>
        <dbReference type="ARBA" id="ARBA00022840"/>
    </source>
</evidence>
<keyword evidence="5" id="KW-0677">Repeat</keyword>
<accession>A0AAF1BAP3</accession>
<keyword evidence="8 11" id="KW-0067">ATP-binding</keyword>
<dbReference type="InterPro" id="IPR000719">
    <property type="entry name" value="Prot_kinase_dom"/>
</dbReference>
<dbReference type="KEGG" id="dcr:108196580"/>
<evidence type="ECO:0000256" key="3">
    <source>
        <dbReference type="ARBA" id="ARBA00022527"/>
    </source>
</evidence>
<keyword evidence="6 11" id="KW-0547">Nucleotide-binding</keyword>
<evidence type="ECO:0000256" key="2">
    <source>
        <dbReference type="ARBA" id="ARBA00012513"/>
    </source>
</evidence>
<evidence type="ECO:0000256" key="12">
    <source>
        <dbReference type="SAM" id="MobiDB-lite"/>
    </source>
</evidence>
<dbReference type="PROSITE" id="PS50011">
    <property type="entry name" value="PROTEIN_KINASE_DOM"/>
    <property type="match status" value="1"/>
</dbReference>
<dbReference type="GO" id="GO:0005524">
    <property type="term" value="F:ATP binding"/>
    <property type="evidence" value="ECO:0007669"/>
    <property type="project" value="UniProtKB-UniRule"/>
</dbReference>
<dbReference type="Proteomes" id="UP000077755">
    <property type="component" value="Chromosome 7"/>
</dbReference>
<feature type="compositionally biased region" description="Polar residues" evidence="12">
    <location>
        <begin position="28"/>
        <end position="41"/>
    </location>
</feature>
<dbReference type="PROSITE" id="PS00107">
    <property type="entry name" value="PROTEIN_KINASE_ATP"/>
    <property type="match status" value="1"/>
</dbReference>
<dbReference type="FunFam" id="1.10.510.10:FF:001294">
    <property type="entry name" value="CDPK-related kinase 3"/>
    <property type="match status" value="1"/>
</dbReference>
<evidence type="ECO:0000256" key="11">
    <source>
        <dbReference type="PROSITE-ProRule" id="PRU10141"/>
    </source>
</evidence>
<dbReference type="CDD" id="cd05117">
    <property type="entry name" value="STKc_CAMK"/>
    <property type="match status" value="1"/>
</dbReference>
<name>A0AAF1BAP3_DAUCS</name>
<proteinExistence type="inferred from homology"/>
<dbReference type="InterPro" id="IPR008271">
    <property type="entry name" value="Ser/Thr_kinase_AS"/>
</dbReference>
<comment type="similarity">
    <text evidence="1">Belongs to the protein kinase superfamily. CAMK Ser/Thr protein kinase family. CaMK subfamily.</text>
</comment>
<dbReference type="PANTHER" id="PTHR24349">
    <property type="entry name" value="SERINE/THREONINE-PROTEIN KINASE"/>
    <property type="match status" value="1"/>
</dbReference>
<dbReference type="PROSITE" id="PS00108">
    <property type="entry name" value="PROTEIN_KINASE_ST"/>
    <property type="match status" value="1"/>
</dbReference>
<feature type="domain" description="Protein kinase" evidence="13">
    <location>
        <begin position="155"/>
        <end position="417"/>
    </location>
</feature>
<evidence type="ECO:0000256" key="5">
    <source>
        <dbReference type="ARBA" id="ARBA00022737"/>
    </source>
</evidence>
<dbReference type="Gene3D" id="3.30.200.20">
    <property type="entry name" value="Phosphorylase Kinase, domain 1"/>
    <property type="match status" value="1"/>
</dbReference>
<dbReference type="FunFam" id="1.10.238.10:FF:000085">
    <property type="entry name" value="CDPK-related kinase 1"/>
    <property type="match status" value="1"/>
</dbReference>
<protein>
    <recommendedName>
        <fullName evidence="2">non-specific serine/threonine protein kinase</fullName>
        <ecNumber evidence="2">2.7.11.1</ecNumber>
    </recommendedName>
</protein>
<gene>
    <name evidence="14" type="ORF">DCAR_0729548</name>
</gene>
<evidence type="ECO:0000313" key="15">
    <source>
        <dbReference type="Proteomes" id="UP000077755"/>
    </source>
</evidence>
<evidence type="ECO:0000259" key="13">
    <source>
        <dbReference type="PROSITE" id="PS50011"/>
    </source>
</evidence>
<organism evidence="14 15">
    <name type="scientific">Daucus carota subsp. sativus</name>
    <name type="common">Carrot</name>
    <dbReference type="NCBI Taxonomy" id="79200"/>
    <lineage>
        <taxon>Eukaryota</taxon>
        <taxon>Viridiplantae</taxon>
        <taxon>Streptophyta</taxon>
        <taxon>Embryophyta</taxon>
        <taxon>Tracheophyta</taxon>
        <taxon>Spermatophyta</taxon>
        <taxon>Magnoliopsida</taxon>
        <taxon>eudicotyledons</taxon>
        <taxon>Gunneridae</taxon>
        <taxon>Pentapetalae</taxon>
        <taxon>asterids</taxon>
        <taxon>campanulids</taxon>
        <taxon>Apiales</taxon>
        <taxon>Apiaceae</taxon>
        <taxon>Apioideae</taxon>
        <taxon>Scandiceae</taxon>
        <taxon>Daucinae</taxon>
        <taxon>Daucus</taxon>
        <taxon>Daucus sect. Daucus</taxon>
    </lineage>
</organism>
<dbReference type="InterPro" id="IPR017441">
    <property type="entry name" value="Protein_kinase_ATP_BS"/>
</dbReference>
<comment type="catalytic activity">
    <reaction evidence="9">
        <text>L-threonyl-[protein] + ATP = O-phospho-L-threonyl-[protein] + ADP + H(+)</text>
        <dbReference type="Rhea" id="RHEA:46608"/>
        <dbReference type="Rhea" id="RHEA-COMP:11060"/>
        <dbReference type="Rhea" id="RHEA-COMP:11605"/>
        <dbReference type="ChEBI" id="CHEBI:15378"/>
        <dbReference type="ChEBI" id="CHEBI:30013"/>
        <dbReference type="ChEBI" id="CHEBI:30616"/>
        <dbReference type="ChEBI" id="CHEBI:61977"/>
        <dbReference type="ChEBI" id="CHEBI:456216"/>
        <dbReference type="EC" id="2.7.11.1"/>
    </reaction>
</comment>
<dbReference type="GO" id="GO:0004674">
    <property type="term" value="F:protein serine/threonine kinase activity"/>
    <property type="evidence" value="ECO:0007669"/>
    <property type="project" value="UniProtKB-KW"/>
</dbReference>
<dbReference type="Gene3D" id="1.10.238.10">
    <property type="entry name" value="EF-hand"/>
    <property type="match status" value="2"/>
</dbReference>
<keyword evidence="4" id="KW-0808">Transferase</keyword>
<evidence type="ECO:0000313" key="14">
    <source>
        <dbReference type="EMBL" id="WOH10087.1"/>
    </source>
</evidence>
<keyword evidence="3" id="KW-0723">Serine/threonine-protein kinase</keyword>
<feature type="region of interest" description="Disordered" evidence="12">
    <location>
        <begin position="1"/>
        <end position="63"/>
    </location>
</feature>
<reference evidence="14" key="1">
    <citation type="journal article" date="2016" name="Nat. Genet.">
        <title>A high-quality carrot genome assembly provides new insights into carotenoid accumulation and asterid genome evolution.</title>
        <authorList>
            <person name="Iorizzo M."/>
            <person name="Ellison S."/>
            <person name="Senalik D."/>
            <person name="Zeng P."/>
            <person name="Satapoomin P."/>
            <person name="Huang J."/>
            <person name="Bowman M."/>
            <person name="Iovene M."/>
            <person name="Sanseverino W."/>
            <person name="Cavagnaro P."/>
            <person name="Yildiz M."/>
            <person name="Macko-Podgorni A."/>
            <person name="Moranska E."/>
            <person name="Grzebelus E."/>
            <person name="Grzebelus D."/>
            <person name="Ashrafi H."/>
            <person name="Zheng Z."/>
            <person name="Cheng S."/>
            <person name="Spooner D."/>
            <person name="Van Deynze A."/>
            <person name="Simon P."/>
        </authorList>
    </citation>
    <scope>NUCLEOTIDE SEQUENCE</scope>
    <source>
        <tissue evidence="14">Leaf</tissue>
    </source>
</reference>